<feature type="compositionally biased region" description="Polar residues" evidence="1">
    <location>
        <begin position="98"/>
        <end position="120"/>
    </location>
</feature>
<dbReference type="EMBL" id="CAJNOL010000575">
    <property type="protein sequence ID" value="CAF1122064.1"/>
    <property type="molecule type" value="Genomic_DNA"/>
</dbReference>
<gene>
    <name evidence="3" type="ORF">JXQ802_LOCUS20256</name>
    <name evidence="2" type="ORF">PYM288_LOCUS7060</name>
</gene>
<evidence type="ECO:0000313" key="3">
    <source>
        <dbReference type="EMBL" id="CAF1122064.1"/>
    </source>
</evidence>
<organism evidence="2 4">
    <name type="scientific">Rotaria sordida</name>
    <dbReference type="NCBI Taxonomy" id="392033"/>
    <lineage>
        <taxon>Eukaryota</taxon>
        <taxon>Metazoa</taxon>
        <taxon>Spiralia</taxon>
        <taxon>Gnathifera</taxon>
        <taxon>Rotifera</taxon>
        <taxon>Eurotatoria</taxon>
        <taxon>Bdelloidea</taxon>
        <taxon>Philodinida</taxon>
        <taxon>Philodinidae</taxon>
        <taxon>Rotaria</taxon>
    </lineage>
</organism>
<protein>
    <submittedName>
        <fullName evidence="2">Uncharacterized protein</fullName>
    </submittedName>
</protein>
<accession>A0A813W7A0</accession>
<evidence type="ECO:0000313" key="4">
    <source>
        <dbReference type="Proteomes" id="UP000663854"/>
    </source>
</evidence>
<sequence length="225" mass="25970">MTQFGTTDSASHLNHILPIPYTPSYIGRHPIYPKASPDITTRIYNPIFATRWQKSSDNYAVKSRDYHCATYTYLGPEWFKAPPKHYATYKEPLRLPGGSSNNNRPQSVPNQTSRSNDNWSQFLNEYPGRFKIEYASPDDVNDLCFKNNHVHYDTSVTNRPTRYAFQTDKEPLTLATGIPNRIEPVTNPFRQSDAQHAPMTTHATWFPYGNIPCRYQNFASQNPRF</sequence>
<dbReference type="Proteomes" id="UP000663854">
    <property type="component" value="Unassembled WGS sequence"/>
</dbReference>
<dbReference type="Proteomes" id="UP000663870">
    <property type="component" value="Unassembled WGS sequence"/>
</dbReference>
<feature type="region of interest" description="Disordered" evidence="1">
    <location>
        <begin position="90"/>
        <end position="120"/>
    </location>
</feature>
<name>A0A813W7A0_9BILA</name>
<dbReference type="EMBL" id="CAJNOH010000083">
    <property type="protein sequence ID" value="CAF0850950.1"/>
    <property type="molecule type" value="Genomic_DNA"/>
</dbReference>
<reference evidence="2" key="1">
    <citation type="submission" date="2021-02" db="EMBL/GenBank/DDBJ databases">
        <authorList>
            <person name="Nowell W R."/>
        </authorList>
    </citation>
    <scope>NUCLEOTIDE SEQUENCE</scope>
</reference>
<keyword evidence="5" id="KW-1185">Reference proteome</keyword>
<evidence type="ECO:0000256" key="1">
    <source>
        <dbReference type="SAM" id="MobiDB-lite"/>
    </source>
</evidence>
<proteinExistence type="predicted"/>
<evidence type="ECO:0000313" key="5">
    <source>
        <dbReference type="Proteomes" id="UP000663870"/>
    </source>
</evidence>
<comment type="caution">
    <text evidence="2">The sequence shown here is derived from an EMBL/GenBank/DDBJ whole genome shotgun (WGS) entry which is preliminary data.</text>
</comment>
<evidence type="ECO:0000313" key="2">
    <source>
        <dbReference type="EMBL" id="CAF0850950.1"/>
    </source>
</evidence>
<dbReference type="AlphaFoldDB" id="A0A813W7A0"/>